<sequence length="216" mass="23567">IISQTVRDLSSRVPTPLPDDPYVAVRHAHLVDTNTESGPLEDLRETGIPQPLLVTAEPKEAPLEIKESLTLVSRAPLTDEEFEASKPLDTRTTSLRSSASSDSTAPLSPDHPLTQVSPTPIPTRVLFHHRTVRMTMRAQPIMYPGLSARVTEAMTLSYSDFHKRGTIELILDTETEDDESEIEGAGSGTADEPLGLGYEALRRRELALGHGLVPST</sequence>
<dbReference type="EMBL" id="BKCJ011037272">
    <property type="protein sequence ID" value="GFC72307.1"/>
    <property type="molecule type" value="Genomic_DNA"/>
</dbReference>
<comment type="caution">
    <text evidence="2">The sequence shown here is derived from an EMBL/GenBank/DDBJ whole genome shotgun (WGS) entry which is preliminary data.</text>
</comment>
<accession>A0A699QM44</accession>
<feature type="non-terminal residue" evidence="2">
    <location>
        <position position="1"/>
    </location>
</feature>
<gene>
    <name evidence="2" type="ORF">Tci_844277</name>
</gene>
<organism evidence="2">
    <name type="scientific">Tanacetum cinerariifolium</name>
    <name type="common">Dalmatian daisy</name>
    <name type="synonym">Chrysanthemum cinerariifolium</name>
    <dbReference type="NCBI Taxonomy" id="118510"/>
    <lineage>
        <taxon>Eukaryota</taxon>
        <taxon>Viridiplantae</taxon>
        <taxon>Streptophyta</taxon>
        <taxon>Embryophyta</taxon>
        <taxon>Tracheophyta</taxon>
        <taxon>Spermatophyta</taxon>
        <taxon>Magnoliopsida</taxon>
        <taxon>eudicotyledons</taxon>
        <taxon>Gunneridae</taxon>
        <taxon>Pentapetalae</taxon>
        <taxon>asterids</taxon>
        <taxon>campanulids</taxon>
        <taxon>Asterales</taxon>
        <taxon>Asteraceae</taxon>
        <taxon>Asteroideae</taxon>
        <taxon>Anthemideae</taxon>
        <taxon>Anthemidinae</taxon>
        <taxon>Tanacetum</taxon>
    </lineage>
</organism>
<feature type="region of interest" description="Disordered" evidence="1">
    <location>
        <begin position="82"/>
        <end position="120"/>
    </location>
</feature>
<reference evidence="2" key="1">
    <citation type="journal article" date="2019" name="Sci. Rep.">
        <title>Draft genome of Tanacetum cinerariifolium, the natural source of mosquito coil.</title>
        <authorList>
            <person name="Yamashiro T."/>
            <person name="Shiraishi A."/>
            <person name="Satake H."/>
            <person name="Nakayama K."/>
        </authorList>
    </citation>
    <scope>NUCLEOTIDE SEQUENCE</scope>
</reference>
<protein>
    <submittedName>
        <fullName evidence="2">Uncharacterized protein</fullName>
    </submittedName>
</protein>
<feature type="compositionally biased region" description="Low complexity" evidence="1">
    <location>
        <begin position="90"/>
        <end position="110"/>
    </location>
</feature>
<feature type="non-terminal residue" evidence="2">
    <location>
        <position position="216"/>
    </location>
</feature>
<dbReference type="AlphaFoldDB" id="A0A699QM44"/>
<name>A0A699QM44_TANCI</name>
<evidence type="ECO:0000256" key="1">
    <source>
        <dbReference type="SAM" id="MobiDB-lite"/>
    </source>
</evidence>
<proteinExistence type="predicted"/>
<evidence type="ECO:0000313" key="2">
    <source>
        <dbReference type="EMBL" id="GFC72307.1"/>
    </source>
</evidence>